<dbReference type="AlphaFoldDB" id="A0AAD5ME13"/>
<dbReference type="Proteomes" id="UP001196413">
    <property type="component" value="Unassembled WGS sequence"/>
</dbReference>
<dbReference type="EMBL" id="JAHQIW010002088">
    <property type="protein sequence ID" value="KAJ1354453.1"/>
    <property type="molecule type" value="Genomic_DNA"/>
</dbReference>
<organism evidence="1 2">
    <name type="scientific">Parelaphostrongylus tenuis</name>
    <name type="common">Meningeal worm</name>
    <dbReference type="NCBI Taxonomy" id="148309"/>
    <lineage>
        <taxon>Eukaryota</taxon>
        <taxon>Metazoa</taxon>
        <taxon>Ecdysozoa</taxon>
        <taxon>Nematoda</taxon>
        <taxon>Chromadorea</taxon>
        <taxon>Rhabditida</taxon>
        <taxon>Rhabditina</taxon>
        <taxon>Rhabditomorpha</taxon>
        <taxon>Strongyloidea</taxon>
        <taxon>Metastrongylidae</taxon>
        <taxon>Parelaphostrongylus</taxon>
    </lineage>
</organism>
<name>A0AAD5ME13_PARTN</name>
<evidence type="ECO:0000313" key="1">
    <source>
        <dbReference type="EMBL" id="KAJ1354453.1"/>
    </source>
</evidence>
<comment type="caution">
    <text evidence="1">The sequence shown here is derived from an EMBL/GenBank/DDBJ whole genome shotgun (WGS) entry which is preliminary data.</text>
</comment>
<evidence type="ECO:0000313" key="2">
    <source>
        <dbReference type="Proteomes" id="UP001196413"/>
    </source>
</evidence>
<keyword evidence="2" id="KW-1185">Reference proteome</keyword>
<accession>A0AAD5ME13</accession>
<sequence>MNIRRRMQAIEIKSDKKANEIVVKAFVQSLKIAYYKYAPSSDYIEDISIKDVPYCRCQHQSMNEWKIHASAKIMSLYVGVRKEQRINTMHMELVISGFKESCQSLT</sequence>
<proteinExistence type="predicted"/>
<gene>
    <name evidence="1" type="ORF">KIN20_011395</name>
</gene>
<reference evidence="1" key="1">
    <citation type="submission" date="2021-06" db="EMBL/GenBank/DDBJ databases">
        <title>Parelaphostrongylus tenuis whole genome reference sequence.</title>
        <authorList>
            <person name="Garwood T.J."/>
            <person name="Larsen P.A."/>
            <person name="Fountain-Jones N.M."/>
            <person name="Garbe J.R."/>
            <person name="Macchietto M.G."/>
            <person name="Kania S.A."/>
            <person name="Gerhold R.W."/>
            <person name="Richards J.E."/>
            <person name="Wolf T.M."/>
        </authorList>
    </citation>
    <scope>NUCLEOTIDE SEQUENCE</scope>
    <source>
        <strain evidence="1">MNPRO001-30</strain>
        <tissue evidence="1">Meninges</tissue>
    </source>
</reference>
<protein>
    <submittedName>
        <fullName evidence="1">Uncharacterized protein</fullName>
    </submittedName>
</protein>